<gene>
    <name evidence="2" type="ORF">CO661_31805</name>
</gene>
<comment type="caution">
    <text evidence="2">The sequence shown here is derived from an EMBL/GenBank/DDBJ whole genome shotgun (WGS) entry which is preliminary data.</text>
</comment>
<feature type="domain" description="HTH cro/C1-type" evidence="1">
    <location>
        <begin position="24"/>
        <end position="78"/>
    </location>
</feature>
<evidence type="ECO:0000313" key="3">
    <source>
        <dbReference type="Proteomes" id="UP000220353"/>
    </source>
</evidence>
<dbReference type="RefSeq" id="WP_010875143.1">
    <property type="nucleotide sequence ID" value="NZ_NWTC01000047.1"/>
</dbReference>
<reference evidence="2 3" key="1">
    <citation type="submission" date="2017-09" db="EMBL/GenBank/DDBJ databases">
        <title>Comparative genomics of rhizobia isolated from Phaseolus vulgaris in China.</title>
        <authorList>
            <person name="Tong W."/>
        </authorList>
    </citation>
    <scope>NUCLEOTIDE SEQUENCE [LARGE SCALE GENOMIC DNA]</scope>
    <source>
        <strain evidence="2 3">PCH1</strain>
    </source>
</reference>
<dbReference type="EMBL" id="NWTC01000047">
    <property type="protein sequence ID" value="PDT44001.1"/>
    <property type="molecule type" value="Genomic_DNA"/>
</dbReference>
<dbReference type="CDD" id="cd00093">
    <property type="entry name" value="HTH_XRE"/>
    <property type="match status" value="1"/>
</dbReference>
<dbReference type="SMR" id="A0A2A6LN60"/>
<evidence type="ECO:0000259" key="1">
    <source>
        <dbReference type="PROSITE" id="PS50943"/>
    </source>
</evidence>
<dbReference type="GO" id="GO:0003677">
    <property type="term" value="F:DNA binding"/>
    <property type="evidence" value="ECO:0007669"/>
    <property type="project" value="InterPro"/>
</dbReference>
<organism evidence="2 3">
    <name type="scientific">Rhizobium fredii</name>
    <name type="common">Sinorhizobium fredii</name>
    <dbReference type="NCBI Taxonomy" id="380"/>
    <lineage>
        <taxon>Bacteria</taxon>
        <taxon>Pseudomonadati</taxon>
        <taxon>Pseudomonadota</taxon>
        <taxon>Alphaproteobacteria</taxon>
        <taxon>Hyphomicrobiales</taxon>
        <taxon>Rhizobiaceae</taxon>
        <taxon>Sinorhizobium/Ensifer group</taxon>
        <taxon>Sinorhizobium</taxon>
    </lineage>
</organism>
<dbReference type="Proteomes" id="UP000220353">
    <property type="component" value="Unassembled WGS sequence"/>
</dbReference>
<accession>A0A2A6LN60</accession>
<dbReference type="AlphaFoldDB" id="A0A2A6LN60"/>
<dbReference type="InterPro" id="IPR010982">
    <property type="entry name" value="Lambda_DNA-bd_dom_sf"/>
</dbReference>
<dbReference type="SMART" id="SM00530">
    <property type="entry name" value="HTH_XRE"/>
    <property type="match status" value="1"/>
</dbReference>
<dbReference type="Pfam" id="PF01381">
    <property type="entry name" value="HTH_3"/>
    <property type="match status" value="1"/>
</dbReference>
<proteinExistence type="predicted"/>
<protein>
    <submittedName>
        <fullName evidence="2">Transcriptional regulator</fullName>
    </submittedName>
</protein>
<dbReference type="InterPro" id="IPR001387">
    <property type="entry name" value="Cro/C1-type_HTH"/>
</dbReference>
<name>A0A2A6LN60_RHIFR</name>
<sequence length="143" mass="16456">MLSTNSEQTRRKPNAVDAHVGQRIRQRREWQNMSQTTLGEAIGVTFQQVQKYEKGVNRVGAGRLQQISKALKVEPSYFFEDTLNKIRSEERSASNQINIPPEVVEFVVSKEGIELIRAFSRVGDYRVRRRIVMLVKSLGAHER</sequence>
<dbReference type="Gene3D" id="1.10.260.40">
    <property type="entry name" value="lambda repressor-like DNA-binding domains"/>
    <property type="match status" value="1"/>
</dbReference>
<evidence type="ECO:0000313" key="2">
    <source>
        <dbReference type="EMBL" id="PDT44001.1"/>
    </source>
</evidence>
<dbReference type="SUPFAM" id="SSF47413">
    <property type="entry name" value="lambda repressor-like DNA-binding domains"/>
    <property type="match status" value="1"/>
</dbReference>
<dbReference type="PROSITE" id="PS50943">
    <property type="entry name" value="HTH_CROC1"/>
    <property type="match status" value="1"/>
</dbReference>